<feature type="coiled-coil region" evidence="1">
    <location>
        <begin position="337"/>
        <end position="401"/>
    </location>
</feature>
<dbReference type="AlphaFoldDB" id="A5VW51"/>
<geneLocation type="plasmid" evidence="4 5">
    <name>pFN3</name>
</geneLocation>
<feature type="region of interest" description="Disordered" evidence="2">
    <location>
        <begin position="700"/>
        <end position="733"/>
    </location>
</feature>
<keyword evidence="1" id="KW-0175">Coiled coil</keyword>
<proteinExistence type="predicted"/>
<name>A5VW51_FUSNP</name>
<evidence type="ECO:0000313" key="4">
    <source>
        <dbReference type="EMBL" id="ABQ59642.1"/>
    </source>
</evidence>
<organism evidence="4 5">
    <name type="scientific">Fusobacterium polymorphum ATCC 10953</name>
    <dbReference type="NCBI Taxonomy" id="393480"/>
    <lineage>
        <taxon>Bacteria</taxon>
        <taxon>Fusobacteriati</taxon>
        <taxon>Fusobacteriota</taxon>
        <taxon>Fusobacteriia</taxon>
        <taxon>Fusobacteriales</taxon>
        <taxon>Fusobacteriaceae</taxon>
        <taxon>Fusobacterium</taxon>
    </lineage>
</organism>
<keyword evidence="4" id="KW-0614">Plasmid</keyword>
<gene>
    <name evidence="4" type="ORF">FNP_pFN3g07</name>
</gene>
<reference evidence="4 5" key="1">
    <citation type="journal article" date="2007" name="PLoS ONE">
        <title>Genome sequence of Fusobacterium nucleatum subspecies polymorphum - a genetically tractable fusobacterium.</title>
        <authorList>
            <person name="Karpathy S.E."/>
            <person name="Xiang Q."/>
            <person name="Gioia J."/>
            <person name="Jiang H."/>
            <person name="Liu Y."/>
            <person name="Petrosino J.F."/>
            <person name="Yerrapragada S."/>
            <person name="Fox G.E."/>
            <person name="Kinder Haake S."/>
            <person name="Weinstock G.M."/>
            <person name="Highlander S.K."/>
        </authorList>
    </citation>
    <scope>NUCLEOTIDE SEQUENCE [LARGE SCALE GENOMIC DNA]</scope>
    <source>
        <strain evidence="4 5">ATCC 10953</strain>
        <plasmid evidence="4 5">pFN3</plasmid>
    </source>
</reference>
<feature type="region of interest" description="Disordered" evidence="2">
    <location>
        <begin position="301"/>
        <end position="322"/>
    </location>
</feature>
<feature type="compositionally biased region" description="Polar residues" evidence="2">
    <location>
        <begin position="702"/>
        <end position="716"/>
    </location>
</feature>
<feature type="compositionally biased region" description="Basic and acidic residues" evidence="2">
    <location>
        <begin position="717"/>
        <end position="733"/>
    </location>
</feature>
<dbReference type="RefSeq" id="WP_011950381.1">
    <property type="nucleotide sequence ID" value="NC_009506.1"/>
</dbReference>
<protein>
    <submittedName>
        <fullName evidence="4">Possible relaxase</fullName>
    </submittedName>
</protein>
<dbReference type="InterPro" id="IPR005094">
    <property type="entry name" value="Endonuclease_MobA/VirD2"/>
</dbReference>
<evidence type="ECO:0000259" key="3">
    <source>
        <dbReference type="Pfam" id="PF03432"/>
    </source>
</evidence>
<evidence type="ECO:0000256" key="1">
    <source>
        <dbReference type="SAM" id="Coils"/>
    </source>
</evidence>
<evidence type="ECO:0000313" key="5">
    <source>
        <dbReference type="Proteomes" id="UP000001921"/>
    </source>
</evidence>
<dbReference type="HOGENOM" id="CLU_378010_0_0_0"/>
<sequence length="733" mass="87485">MQVIMKITERQRKSKAGLKQLFNYISRDNFKCAGVGVSDNKEIAFKQFLINKSLFGKDTDNKNRFTYHQILSFGADIDKETVFKITEEYCQKNFLEKGFNSFFAIHTDKENIHCHILIDNVNYKTGKMLQSLTEKQYNKEVRKQNKEEVYIYEKQRELFENICIEHGLDISEKERYKSMHEEKEKEGRKWLTKEQYRAIKDKDSWRNIIKGKLEEIYKRVDLREDNIKEIAKEYQLEVTRHNTKNKTITFALVDLQGKPTKERIKLERLEEQESELNRSKDKENIFEYDIFFKGREKEEEKTREETIKIEAPDEDKEKDKKDFEKEKEYKNILDNFFEEQEEKKKEQDSKAKKLEEEVKDIEKAEIDKITQADEVLRRLNIEEEERQAESKAKQEEEKKKDNRPLIFDRLKDFETLTDELELLEFEREHRLTYSSTDIEKDFNNAVYLAFYSLISRKVEFNNQKEADRANSIMENVEKNNDDESIRRNLDLLDELIKDNEKEYERLKKNNWREEEEVAEEKARLEREKREQEQKNEEDKSVTADELTPNIKTENETSKKVSNNQPSEITEFETGKSVGNDLLTDEDLEKNIENLSHNYSEIIIEKYNLYENLPAFKIYSESGSEIFNNKTGYIAEDYIISIIGQEYWDNMDINNIKDWENLGVIIAYGSNENQYTDYADYAEETVINYLKSNPGKVKELESEFNSQLSTPGKSNKTIQEEEKEIEKNDKEMDI</sequence>
<dbReference type="Proteomes" id="UP000001921">
    <property type="component" value="Plasmid pFN3"/>
</dbReference>
<feature type="region of interest" description="Disordered" evidence="2">
    <location>
        <begin position="512"/>
        <end position="569"/>
    </location>
</feature>
<dbReference type="EMBL" id="CP000710">
    <property type="protein sequence ID" value="ABQ59642.1"/>
    <property type="molecule type" value="Genomic_DNA"/>
</dbReference>
<dbReference type="Pfam" id="PF03432">
    <property type="entry name" value="Relaxase"/>
    <property type="match status" value="1"/>
</dbReference>
<feature type="domain" description="MobA/VirD2-like nuclease" evidence="3">
    <location>
        <begin position="35"/>
        <end position="167"/>
    </location>
</feature>
<accession>A5VW51</accession>
<evidence type="ECO:0000256" key="2">
    <source>
        <dbReference type="SAM" id="MobiDB-lite"/>
    </source>
</evidence>
<feature type="compositionally biased region" description="Basic and acidic residues" evidence="2">
    <location>
        <begin position="519"/>
        <end position="542"/>
    </location>
</feature>